<keyword evidence="3" id="KW-1185">Reference proteome</keyword>
<feature type="region of interest" description="Disordered" evidence="1">
    <location>
        <begin position="229"/>
        <end position="253"/>
    </location>
</feature>
<sequence length="412" mass="46768">MSECNHKAATAEALSLHGMDENDKAAKDNEEEEDELHGKSRSSLVSENRPKGSDVNSVPTTKQPTAKQTEPFDCSDSEMNSKELSVSASPDKKLVPNKHIEHASTMSSLDSSALDDEKELFADDERAEQKKCLWWKLLEDLQLNRMLLYNMLSSWNGVLEEASVARAYCDQLISTLSSHEKQVPPEKDLLMDDRKKNETHIDLQNGLYKKNGKFIMKNPFVERWGKKDDYASPKHEQNSSHVPKSWNTTSRVARSDEENWSSASFSSADQNMVSALFTATSSDAVEAVGKEPSTQDWSTPETETIWNDNAMCERRNKQSHFSKGRKHISSALFPNDFRGMQKERIWKCLVQEQNFDNEILYNLLLLWDKSILSSESVIEAYRRSLKELNISNDALMSILMNVEGLNMALDCV</sequence>
<organism evidence="4">
    <name type="scientific">Gongylonema pulchrum</name>
    <dbReference type="NCBI Taxonomy" id="637853"/>
    <lineage>
        <taxon>Eukaryota</taxon>
        <taxon>Metazoa</taxon>
        <taxon>Ecdysozoa</taxon>
        <taxon>Nematoda</taxon>
        <taxon>Chromadorea</taxon>
        <taxon>Rhabditida</taxon>
        <taxon>Spirurina</taxon>
        <taxon>Spiruromorpha</taxon>
        <taxon>Spiruroidea</taxon>
        <taxon>Gongylonematidae</taxon>
        <taxon>Gongylonema</taxon>
    </lineage>
</organism>
<reference evidence="2 3" key="2">
    <citation type="submission" date="2018-11" db="EMBL/GenBank/DDBJ databases">
        <authorList>
            <consortium name="Pathogen Informatics"/>
        </authorList>
    </citation>
    <scope>NUCLEOTIDE SEQUENCE [LARGE SCALE GENOMIC DNA]</scope>
</reference>
<gene>
    <name evidence="2" type="ORF">GPUH_LOCUS14644</name>
</gene>
<dbReference type="WBParaSite" id="GPUH_0001466301-mRNA-1">
    <property type="protein sequence ID" value="GPUH_0001466301-mRNA-1"/>
    <property type="gene ID" value="GPUH_0001466301"/>
</dbReference>
<accession>A0A183E103</accession>
<feature type="compositionally biased region" description="Basic and acidic residues" evidence="1">
    <location>
        <begin position="18"/>
        <end position="28"/>
    </location>
</feature>
<protein>
    <submittedName>
        <fullName evidence="4">Rab-GAP TBC domain-containing protein</fullName>
    </submittedName>
</protein>
<feature type="compositionally biased region" description="Polar residues" evidence="1">
    <location>
        <begin position="239"/>
        <end position="252"/>
    </location>
</feature>
<feature type="compositionally biased region" description="Polar residues" evidence="1">
    <location>
        <begin position="54"/>
        <end position="68"/>
    </location>
</feature>
<evidence type="ECO:0000313" key="4">
    <source>
        <dbReference type="WBParaSite" id="GPUH_0001466301-mRNA-1"/>
    </source>
</evidence>
<dbReference type="EMBL" id="UYRT01081497">
    <property type="protein sequence ID" value="VDN24523.1"/>
    <property type="molecule type" value="Genomic_DNA"/>
</dbReference>
<dbReference type="AlphaFoldDB" id="A0A183E103"/>
<dbReference type="Proteomes" id="UP000271098">
    <property type="component" value="Unassembled WGS sequence"/>
</dbReference>
<evidence type="ECO:0000256" key="1">
    <source>
        <dbReference type="SAM" id="MobiDB-lite"/>
    </source>
</evidence>
<evidence type="ECO:0000313" key="2">
    <source>
        <dbReference type="EMBL" id="VDN24523.1"/>
    </source>
</evidence>
<feature type="compositionally biased region" description="Basic and acidic residues" evidence="1">
    <location>
        <begin position="229"/>
        <end position="238"/>
    </location>
</feature>
<name>A0A183E103_9BILA</name>
<reference evidence="4" key="1">
    <citation type="submission" date="2016-06" db="UniProtKB">
        <authorList>
            <consortium name="WormBaseParasite"/>
        </authorList>
    </citation>
    <scope>IDENTIFICATION</scope>
</reference>
<dbReference type="OrthoDB" id="5830651at2759"/>
<evidence type="ECO:0000313" key="3">
    <source>
        <dbReference type="Proteomes" id="UP000271098"/>
    </source>
</evidence>
<feature type="region of interest" description="Disordered" evidence="1">
    <location>
        <begin position="1"/>
        <end position="96"/>
    </location>
</feature>
<proteinExistence type="predicted"/>